<dbReference type="EMBL" id="CM037618">
    <property type="protein sequence ID" value="KAH7999464.1"/>
    <property type="molecule type" value="Genomic_DNA"/>
</dbReference>
<accession>A0ACB8F3K4</accession>
<comment type="caution">
    <text evidence="1">The sequence shown here is derived from an EMBL/GenBank/DDBJ whole genome shotgun (WGS) entry which is preliminary data.</text>
</comment>
<protein>
    <submittedName>
        <fullName evidence="1">Uncharacterized protein</fullName>
    </submittedName>
</protein>
<sequence>MKGGSELTLSLRDMTFYEQGTPIPAGRFCSLILLLLPQEMPFSAMGAASQSPPIARFQEVFGVATGQGLQLKLRTFAFLKSTTFKEKPMLFNIKRPQVKVTLQTSPQVKDLPFGFVYKRSYPSDAC</sequence>
<dbReference type="Proteomes" id="UP000827872">
    <property type="component" value="Linkage Group LG05"/>
</dbReference>
<proteinExistence type="predicted"/>
<evidence type="ECO:0000313" key="2">
    <source>
        <dbReference type="Proteomes" id="UP000827872"/>
    </source>
</evidence>
<keyword evidence="2" id="KW-1185">Reference proteome</keyword>
<evidence type="ECO:0000313" key="1">
    <source>
        <dbReference type="EMBL" id="KAH7999464.1"/>
    </source>
</evidence>
<gene>
    <name evidence="1" type="ORF">K3G42_011028</name>
</gene>
<reference evidence="1" key="1">
    <citation type="submission" date="2021-08" db="EMBL/GenBank/DDBJ databases">
        <title>The first chromosome-level gecko genome reveals the dynamic sex chromosomes of Neotropical dwarf geckos (Sphaerodactylidae: Sphaerodactylus).</title>
        <authorList>
            <person name="Pinto B.J."/>
            <person name="Keating S.E."/>
            <person name="Gamble T."/>
        </authorList>
    </citation>
    <scope>NUCLEOTIDE SEQUENCE</scope>
    <source>
        <strain evidence="1">TG3544</strain>
    </source>
</reference>
<organism evidence="1 2">
    <name type="scientific">Sphaerodactylus townsendi</name>
    <dbReference type="NCBI Taxonomy" id="933632"/>
    <lineage>
        <taxon>Eukaryota</taxon>
        <taxon>Metazoa</taxon>
        <taxon>Chordata</taxon>
        <taxon>Craniata</taxon>
        <taxon>Vertebrata</taxon>
        <taxon>Euteleostomi</taxon>
        <taxon>Lepidosauria</taxon>
        <taxon>Squamata</taxon>
        <taxon>Bifurcata</taxon>
        <taxon>Gekkota</taxon>
        <taxon>Sphaerodactylidae</taxon>
        <taxon>Sphaerodactylus</taxon>
    </lineage>
</organism>
<name>A0ACB8F3K4_9SAUR</name>